<evidence type="ECO:0000256" key="1">
    <source>
        <dbReference type="SAM" id="MobiDB-lite"/>
    </source>
</evidence>
<name>A0ABY4PKZ9_9ACTN</name>
<sequence>MSVLDTVRAFADCRGLTRRQVVQKVGQLVREADDAACQMVAMATEIDEQKAARTKAEEDFDRAAIAYSGLLEDLRVEREKTKQLEAELAPYRAAEANANRVTVPPMERDTRNGADQATGPIDVRPLWAAADAGLLGPVVRVSTSGASADPSQPPRAASWGVDDTQPLSTMKGAAS</sequence>
<evidence type="ECO:0000313" key="3">
    <source>
        <dbReference type="Proteomes" id="UP000829992"/>
    </source>
</evidence>
<keyword evidence="3" id="KW-1185">Reference proteome</keyword>
<gene>
    <name evidence="2" type="ORF">M4V62_04635</name>
</gene>
<reference evidence="2 3" key="1">
    <citation type="submission" date="2022-05" db="EMBL/GenBank/DDBJ databases">
        <authorList>
            <person name="Zhou X."/>
            <person name="Li K."/>
            <person name="Man Y."/>
        </authorList>
    </citation>
    <scope>NUCLEOTIDE SEQUENCE [LARGE SCALE GENOMIC DNA]</scope>
    <source>
        <strain evidence="2 3">MS405</strain>
    </source>
</reference>
<accession>A0ABY4PKZ9</accession>
<dbReference type="EMBL" id="CP097289">
    <property type="protein sequence ID" value="UQT54435.1"/>
    <property type="molecule type" value="Genomic_DNA"/>
</dbReference>
<dbReference type="RefSeq" id="WP_249585931.1">
    <property type="nucleotide sequence ID" value="NZ_BAAAQL010000002.1"/>
</dbReference>
<feature type="region of interest" description="Disordered" evidence="1">
    <location>
        <begin position="142"/>
        <end position="175"/>
    </location>
</feature>
<evidence type="ECO:0000313" key="2">
    <source>
        <dbReference type="EMBL" id="UQT54435.1"/>
    </source>
</evidence>
<dbReference type="Proteomes" id="UP000829992">
    <property type="component" value="Chromosome"/>
</dbReference>
<protein>
    <submittedName>
        <fullName evidence="2">Uncharacterized protein</fullName>
    </submittedName>
</protein>
<proteinExistence type="predicted"/>
<organism evidence="2 3">
    <name type="scientific">Streptomyces durmitorensis</name>
    <dbReference type="NCBI Taxonomy" id="319947"/>
    <lineage>
        <taxon>Bacteria</taxon>
        <taxon>Bacillati</taxon>
        <taxon>Actinomycetota</taxon>
        <taxon>Actinomycetes</taxon>
        <taxon>Kitasatosporales</taxon>
        <taxon>Streptomycetaceae</taxon>
        <taxon>Streptomyces</taxon>
    </lineage>
</organism>